<dbReference type="GO" id="GO:0016740">
    <property type="term" value="F:transferase activity"/>
    <property type="evidence" value="ECO:0007669"/>
    <property type="project" value="UniProtKB-KW"/>
</dbReference>
<gene>
    <name evidence="1" type="ORF">COU96_02785</name>
</gene>
<evidence type="ECO:0000313" key="1">
    <source>
        <dbReference type="EMBL" id="PJE68880.1"/>
    </source>
</evidence>
<evidence type="ECO:0000313" key="2">
    <source>
        <dbReference type="Proteomes" id="UP000229500"/>
    </source>
</evidence>
<keyword evidence="1" id="KW-0808">Transferase</keyword>
<name>A0A2M8L4X0_9BACT</name>
<proteinExistence type="predicted"/>
<organism evidence="1 2">
    <name type="scientific">Candidatus Shapirobacteria bacterium CG10_big_fil_rev_8_21_14_0_10_38_14</name>
    <dbReference type="NCBI Taxonomy" id="1974483"/>
    <lineage>
        <taxon>Bacteria</taxon>
        <taxon>Candidatus Shapironibacteriota</taxon>
    </lineage>
</organism>
<sequence length="119" mass="13843">GRYLKKGGQYPDYTLRLYKKGKGHLPCKSVHEQAEVKGKVGYLKNDLLHLADPTFSRYLVRFDRYTSLLADELEEKNVRLGLGSGMNYMLIKPLKWFLLTYFRHKGFVDGFPGFVFSLF</sequence>
<accession>A0A2M8L4X0</accession>
<dbReference type="Proteomes" id="UP000229500">
    <property type="component" value="Unassembled WGS sequence"/>
</dbReference>
<feature type="non-terminal residue" evidence="1">
    <location>
        <position position="1"/>
    </location>
</feature>
<dbReference type="AlphaFoldDB" id="A0A2M8L4X0"/>
<reference evidence="2" key="1">
    <citation type="submission" date="2017-09" db="EMBL/GenBank/DDBJ databases">
        <title>Depth-based differentiation of microbial function through sediment-hosted aquifers and enrichment of novel symbionts in the deep terrestrial subsurface.</title>
        <authorList>
            <person name="Probst A.J."/>
            <person name="Ladd B."/>
            <person name="Jarett J.K."/>
            <person name="Geller-Mcgrath D.E."/>
            <person name="Sieber C.M.K."/>
            <person name="Emerson J.B."/>
            <person name="Anantharaman K."/>
            <person name="Thomas B.C."/>
            <person name="Malmstrom R."/>
            <person name="Stieglmeier M."/>
            <person name="Klingl A."/>
            <person name="Woyke T."/>
            <person name="Ryan C.M."/>
            <person name="Banfield J.F."/>
        </authorList>
    </citation>
    <scope>NUCLEOTIDE SEQUENCE [LARGE SCALE GENOMIC DNA]</scope>
</reference>
<dbReference type="EMBL" id="PFEL01000100">
    <property type="protein sequence ID" value="PJE68880.1"/>
    <property type="molecule type" value="Genomic_DNA"/>
</dbReference>
<feature type="non-terminal residue" evidence="1">
    <location>
        <position position="119"/>
    </location>
</feature>
<comment type="caution">
    <text evidence="1">The sequence shown here is derived from an EMBL/GenBank/DDBJ whole genome shotgun (WGS) entry which is preliminary data.</text>
</comment>
<protein>
    <submittedName>
        <fullName evidence="1">Glycosyltransferase family 2 protein</fullName>
    </submittedName>
</protein>